<dbReference type="GO" id="GO:0020037">
    <property type="term" value="F:heme binding"/>
    <property type="evidence" value="ECO:0007669"/>
    <property type="project" value="InterPro"/>
</dbReference>
<dbReference type="EMBL" id="CYPU01000035">
    <property type="protein sequence ID" value="CUH47737.1"/>
    <property type="molecule type" value="Genomic_DNA"/>
</dbReference>
<proteinExistence type="predicted"/>
<dbReference type="InterPro" id="IPR012292">
    <property type="entry name" value="Globin/Proto"/>
</dbReference>
<organism evidence="7 8">
    <name type="scientific">Ruegeria atlantica</name>
    <dbReference type="NCBI Taxonomy" id="81569"/>
    <lineage>
        <taxon>Bacteria</taxon>
        <taxon>Pseudomonadati</taxon>
        <taxon>Pseudomonadota</taxon>
        <taxon>Alphaproteobacteria</taxon>
        <taxon>Rhodobacterales</taxon>
        <taxon>Roseobacteraceae</taxon>
        <taxon>Ruegeria</taxon>
    </lineage>
</organism>
<evidence type="ECO:0000313" key="8">
    <source>
        <dbReference type="Proteomes" id="UP000050783"/>
    </source>
</evidence>
<protein>
    <submittedName>
        <fullName evidence="7">Hemoglobin-like protein HbN</fullName>
    </submittedName>
</protein>
<dbReference type="InterPro" id="IPR009050">
    <property type="entry name" value="Globin-like_sf"/>
</dbReference>
<dbReference type="GO" id="GO:0015671">
    <property type="term" value="P:oxygen transport"/>
    <property type="evidence" value="ECO:0007669"/>
    <property type="project" value="InterPro"/>
</dbReference>
<dbReference type="CDD" id="cd00454">
    <property type="entry name" value="TrHb1_N"/>
    <property type="match status" value="1"/>
</dbReference>
<reference evidence="7 8" key="1">
    <citation type="submission" date="2015-09" db="EMBL/GenBank/DDBJ databases">
        <authorList>
            <consortium name="Swine Surveillance"/>
        </authorList>
    </citation>
    <scope>NUCLEOTIDE SEQUENCE [LARGE SCALE GENOMIC DNA]</scope>
    <source>
        <strain evidence="7 8">CECT 4292</strain>
    </source>
</reference>
<evidence type="ECO:0000256" key="2">
    <source>
        <dbReference type="ARBA" id="ARBA00022448"/>
    </source>
</evidence>
<keyword evidence="2" id="KW-0813">Transport</keyword>
<dbReference type="Proteomes" id="UP000050783">
    <property type="component" value="Unassembled WGS sequence"/>
</dbReference>
<evidence type="ECO:0000313" key="7">
    <source>
        <dbReference type="EMBL" id="CUH47737.1"/>
    </source>
</evidence>
<name>A0A0P1EDA0_9RHOB</name>
<dbReference type="AlphaFoldDB" id="A0A0P1EDA0"/>
<evidence type="ECO:0000256" key="3">
    <source>
        <dbReference type="ARBA" id="ARBA00022617"/>
    </source>
</evidence>
<dbReference type="OrthoDB" id="9795814at2"/>
<evidence type="ECO:0000256" key="5">
    <source>
        <dbReference type="ARBA" id="ARBA00023004"/>
    </source>
</evidence>
<keyword evidence="4 6" id="KW-0479">Metal-binding</keyword>
<evidence type="ECO:0000256" key="1">
    <source>
        <dbReference type="ARBA" id="ARBA00001971"/>
    </source>
</evidence>
<feature type="binding site" description="distal binding residue" evidence="6">
    <location>
        <position position="71"/>
    </location>
    <ligand>
        <name>heme</name>
        <dbReference type="ChEBI" id="CHEBI:30413"/>
    </ligand>
    <ligandPart>
        <name>Fe</name>
        <dbReference type="ChEBI" id="CHEBI:18248"/>
    </ligandPart>
</feature>
<comment type="cofactor">
    <cofactor evidence="1">
        <name>heme</name>
        <dbReference type="ChEBI" id="CHEBI:30413"/>
    </cofactor>
</comment>
<dbReference type="InterPro" id="IPR019795">
    <property type="entry name" value="Globin_bac-like_CS"/>
</dbReference>
<dbReference type="GO" id="GO:0046872">
    <property type="term" value="F:metal ion binding"/>
    <property type="evidence" value="ECO:0007669"/>
    <property type="project" value="UniProtKB-KW"/>
</dbReference>
<keyword evidence="5 6" id="KW-0408">Iron</keyword>
<dbReference type="GeneID" id="55493137"/>
<keyword evidence="3 6" id="KW-0349">Heme</keyword>
<dbReference type="SUPFAM" id="SSF46458">
    <property type="entry name" value="Globin-like"/>
    <property type="match status" value="1"/>
</dbReference>
<sequence>MSATLYDRLGGTDGIRRIVDTLVDNHSKNPVVSARFAGSDIKHLKQMAGDFFITGSGGPEIYAGKDMVAAHRHMNISGDEFVAVLDDAVNALQANDVGQREQEEVLYILYSLKGQVVGI</sequence>
<dbReference type="Pfam" id="PF01152">
    <property type="entry name" value="Bac_globin"/>
    <property type="match status" value="1"/>
</dbReference>
<dbReference type="GO" id="GO:0019825">
    <property type="term" value="F:oxygen binding"/>
    <property type="evidence" value="ECO:0007669"/>
    <property type="project" value="InterPro"/>
</dbReference>
<dbReference type="RefSeq" id="WP_058277380.1">
    <property type="nucleotide sequence ID" value="NZ_CYPU01000035.1"/>
</dbReference>
<dbReference type="STRING" id="81569.RUM4293_01921"/>
<evidence type="ECO:0000256" key="4">
    <source>
        <dbReference type="ARBA" id="ARBA00022723"/>
    </source>
</evidence>
<evidence type="ECO:0000256" key="6">
    <source>
        <dbReference type="PIRSR" id="PIRSR601486-1"/>
    </source>
</evidence>
<dbReference type="Gene3D" id="1.10.490.10">
    <property type="entry name" value="Globins"/>
    <property type="match status" value="1"/>
</dbReference>
<accession>A0A0P1EDA0</accession>
<dbReference type="PROSITE" id="PS01213">
    <property type="entry name" value="GLOBIN_FAM_2"/>
    <property type="match status" value="1"/>
</dbReference>
<dbReference type="InterPro" id="IPR001486">
    <property type="entry name" value="Hemoglobin_trunc"/>
</dbReference>
<gene>
    <name evidence="7" type="primary">glbN</name>
    <name evidence="7" type="ORF">RUA4292_01913</name>
</gene>